<sequence>MKKIVVTTTVKRSLADVHTPVGIYLRLRDRFRDTVLLESTDSHAAENSWSFIGINAIAGIEVLDGGGVEVKFPGQPPQRQPLQGPGALQEALGAFLQRFEPVANDPQARYAQGLYGYFTFDAVQLFERLQFKQDSDGRNGVPAARYRMYQYVIAINHHRDELLLLENQVAGLESEASVVESLIASRDVPQFPFGKKGEEASNLEDEAYRALVRQGIAHCHRGDVFQIVLSRRFEQGFRGDEFNVYRALRHINPSPYLFYFDYGDYRLMGSSPEAQLIVQNGAAVMHPIAGTFRRSGDEEEDRRRAEALLQDPKENAEHVMLVDLARNDLSTLCSNVEVTRYRQIQYYSHVIHLVSEVKGQLPAGTNPFAVLFRTFPAGTLSGAPKYRALQLIDGLEPTARSFYGGAIGFVGFDGSCNHAIMIRTFLSRHNTLFYQAGAGVVAASVPESELQEVNNKLNALKKAVELAETL</sequence>
<dbReference type="Gene3D" id="3.60.120.10">
    <property type="entry name" value="Anthranilate synthase"/>
    <property type="match status" value="1"/>
</dbReference>
<evidence type="ECO:0000256" key="7">
    <source>
        <dbReference type="ARBA" id="ARBA00025634"/>
    </source>
</evidence>
<dbReference type="RefSeq" id="WP_345253749.1">
    <property type="nucleotide sequence ID" value="NZ_BAABGY010000003.1"/>
</dbReference>
<comment type="subunit">
    <text evidence="2">Heterotetramer consisting of two non-identical subunits: a beta subunit (TrpG) and a large alpha subunit (TrpE).</text>
</comment>
<name>A0ABP8GE18_9BACT</name>
<feature type="domain" description="Chorismate-utilising enzyme C-terminal" evidence="9">
    <location>
        <begin position="205"/>
        <end position="456"/>
    </location>
</feature>
<evidence type="ECO:0000256" key="8">
    <source>
        <dbReference type="ARBA" id="ARBA00047683"/>
    </source>
</evidence>
<gene>
    <name evidence="11" type="ORF">GCM10023184_09120</name>
</gene>
<keyword evidence="5" id="KW-0460">Magnesium</keyword>
<comment type="cofactor">
    <cofactor evidence="1">
        <name>Mg(2+)</name>
        <dbReference type="ChEBI" id="CHEBI:18420"/>
    </cofactor>
</comment>
<evidence type="ECO:0000256" key="6">
    <source>
        <dbReference type="ARBA" id="ARBA00023239"/>
    </source>
</evidence>
<dbReference type="InterPro" id="IPR015890">
    <property type="entry name" value="Chorismate_C"/>
</dbReference>
<dbReference type="Pfam" id="PF00425">
    <property type="entry name" value="Chorismate_bind"/>
    <property type="match status" value="1"/>
</dbReference>
<evidence type="ECO:0000256" key="2">
    <source>
        <dbReference type="ARBA" id="ARBA00011575"/>
    </source>
</evidence>
<dbReference type="PRINTS" id="PR00095">
    <property type="entry name" value="ANTSNTHASEI"/>
</dbReference>
<dbReference type="EMBL" id="BAABGY010000003">
    <property type="protein sequence ID" value="GAA4322664.1"/>
    <property type="molecule type" value="Genomic_DNA"/>
</dbReference>
<dbReference type="SUPFAM" id="SSF56322">
    <property type="entry name" value="ADC synthase"/>
    <property type="match status" value="1"/>
</dbReference>
<dbReference type="PANTHER" id="PTHR11236">
    <property type="entry name" value="AMINOBENZOATE/ANTHRANILATE SYNTHASE"/>
    <property type="match status" value="1"/>
</dbReference>
<reference evidence="12" key="1">
    <citation type="journal article" date="2019" name="Int. J. Syst. Evol. Microbiol.">
        <title>The Global Catalogue of Microorganisms (GCM) 10K type strain sequencing project: providing services to taxonomists for standard genome sequencing and annotation.</title>
        <authorList>
            <consortium name="The Broad Institute Genomics Platform"/>
            <consortium name="The Broad Institute Genome Sequencing Center for Infectious Disease"/>
            <person name="Wu L."/>
            <person name="Ma J."/>
        </authorList>
    </citation>
    <scope>NUCLEOTIDE SEQUENCE [LARGE SCALE GENOMIC DNA]</scope>
    <source>
        <strain evidence="12">JCM 17919</strain>
    </source>
</reference>
<accession>A0ABP8GE18</accession>
<feature type="domain" description="Anthranilate synthase component I N-terminal" evidence="10">
    <location>
        <begin position="16"/>
        <end position="164"/>
    </location>
</feature>
<comment type="function">
    <text evidence="7">Part of a heterotetrameric complex that catalyzes the two-step biosynthesis of anthranilate, an intermediate in the biosynthesis of L-tryptophan. In the first step, the glutamine-binding beta subunit (TrpG) of anthranilate synthase (AS) provides the glutamine amidotransferase activity which generates ammonia as a substrate that, along with chorismate, is used in the second step, catalyzed by the large alpha subunit of AS (TrpE) to produce anthranilate. In the absence of TrpG, TrpE can synthesize anthranilate directly from chorismate and high concentrations of ammonia.</text>
</comment>
<evidence type="ECO:0000313" key="12">
    <source>
        <dbReference type="Proteomes" id="UP001501725"/>
    </source>
</evidence>
<evidence type="ECO:0000256" key="4">
    <source>
        <dbReference type="ARBA" id="ARBA00022723"/>
    </source>
</evidence>
<dbReference type="InterPro" id="IPR019999">
    <property type="entry name" value="Anth_synth_I-like"/>
</dbReference>
<protein>
    <recommendedName>
        <fullName evidence="3">Anthranilate synthase component 1</fullName>
    </recommendedName>
</protein>
<keyword evidence="12" id="KW-1185">Reference proteome</keyword>
<keyword evidence="6" id="KW-0456">Lyase</keyword>
<dbReference type="Proteomes" id="UP001501725">
    <property type="component" value="Unassembled WGS sequence"/>
</dbReference>
<dbReference type="PANTHER" id="PTHR11236:SF48">
    <property type="entry name" value="ISOCHORISMATE SYNTHASE MENF"/>
    <property type="match status" value="1"/>
</dbReference>
<comment type="caution">
    <text evidence="11">The sequence shown here is derived from an EMBL/GenBank/DDBJ whole genome shotgun (WGS) entry which is preliminary data.</text>
</comment>
<dbReference type="InterPro" id="IPR005801">
    <property type="entry name" value="ADC_synthase"/>
</dbReference>
<evidence type="ECO:0000256" key="5">
    <source>
        <dbReference type="ARBA" id="ARBA00022842"/>
    </source>
</evidence>
<evidence type="ECO:0000259" key="9">
    <source>
        <dbReference type="Pfam" id="PF00425"/>
    </source>
</evidence>
<comment type="catalytic activity">
    <reaction evidence="8">
        <text>chorismate + L-glutamine = anthranilate + pyruvate + L-glutamate + H(+)</text>
        <dbReference type="Rhea" id="RHEA:21732"/>
        <dbReference type="ChEBI" id="CHEBI:15361"/>
        <dbReference type="ChEBI" id="CHEBI:15378"/>
        <dbReference type="ChEBI" id="CHEBI:16567"/>
        <dbReference type="ChEBI" id="CHEBI:29748"/>
        <dbReference type="ChEBI" id="CHEBI:29985"/>
        <dbReference type="ChEBI" id="CHEBI:58359"/>
        <dbReference type="EC" id="4.1.3.27"/>
    </reaction>
</comment>
<dbReference type="InterPro" id="IPR006805">
    <property type="entry name" value="Anth_synth_I_N"/>
</dbReference>
<evidence type="ECO:0000256" key="1">
    <source>
        <dbReference type="ARBA" id="ARBA00001946"/>
    </source>
</evidence>
<dbReference type="Pfam" id="PF04715">
    <property type="entry name" value="Anth_synt_I_N"/>
    <property type="match status" value="1"/>
</dbReference>
<evidence type="ECO:0000259" key="10">
    <source>
        <dbReference type="Pfam" id="PF04715"/>
    </source>
</evidence>
<keyword evidence="4" id="KW-0479">Metal-binding</keyword>
<proteinExistence type="predicted"/>
<organism evidence="11 12">
    <name type="scientific">Flaviaesturariibacter amylovorans</name>
    <dbReference type="NCBI Taxonomy" id="1084520"/>
    <lineage>
        <taxon>Bacteria</taxon>
        <taxon>Pseudomonadati</taxon>
        <taxon>Bacteroidota</taxon>
        <taxon>Chitinophagia</taxon>
        <taxon>Chitinophagales</taxon>
        <taxon>Chitinophagaceae</taxon>
        <taxon>Flaviaestuariibacter</taxon>
    </lineage>
</organism>
<evidence type="ECO:0000313" key="11">
    <source>
        <dbReference type="EMBL" id="GAA4322664.1"/>
    </source>
</evidence>
<evidence type="ECO:0000256" key="3">
    <source>
        <dbReference type="ARBA" id="ARBA00020653"/>
    </source>
</evidence>